<feature type="transmembrane region" description="Helical" evidence="1">
    <location>
        <begin position="640"/>
        <end position="658"/>
    </location>
</feature>
<feature type="chain" id="PRO_5012725489" description="Alkaline phosphatase-like protein" evidence="2">
    <location>
        <begin position="26"/>
        <end position="723"/>
    </location>
</feature>
<keyword evidence="1" id="KW-0812">Transmembrane</keyword>
<dbReference type="RefSeq" id="WP_073123590.1">
    <property type="nucleotide sequence ID" value="NZ_BAABCH010000028.1"/>
</dbReference>
<keyword evidence="1" id="KW-0472">Membrane</keyword>
<feature type="transmembrane region" description="Helical" evidence="1">
    <location>
        <begin position="504"/>
        <end position="523"/>
    </location>
</feature>
<evidence type="ECO:0000313" key="4">
    <source>
        <dbReference type="Proteomes" id="UP000243255"/>
    </source>
</evidence>
<sequence>MRKKILSFLVATLILITSATQYTFAEEKGKVIFISMDRTNLVSMMHIQALKNELEYRGYIGLMNIRGDKGTDDPRSYASMGAGCRANLMVKDEYIDFTNVDVDAAKTFEVATGKKAKKINYLTINKSINENFENGEYGATLGSLGQTLSENGLKTAVIGNADIIQNGELIKNRNIGLIAMDNYGRIDAGNVDDIDKKDPYMPFGISTDYDKLIKETKKYYSENDAIFVELGDTYRLDMYRLALNEDTHAKMKHKIGKNISKYLDEVFKMVGENDTVYITSPFPSDLDYKNRRRLSPIIKIKGEGKGILTSSTTRREGIVANLDVGVDILTELGLKNDVMIGRSLKNIEKEDNSDYLLGEFEKIVSISNIRAGVINTFVGIISASWVIAMFAVIFRKRIPNNERVFPVLKEFIKLGIIMPLSFLLSPIMNLKTPLTISAGIILTTIIFYIIGKKFFKDDLKHMGFFAGLTILLITIDSIFGTYLMQNNIMSYDAIIGARYYGIGNEYEGITIASAIFSLAVLLNYKRIPKWLVAVFSGIILIVSAYPSMGANVGGAISECVAYLLFLLLIFDVKLDFKKFLLLGLAAVGVVVLFAVLDIVSGSESHLAVFTNQILLEGPSAIIQTFTRKIQMNLKLAQTSVWVNILLVGIAIIAGLIFKPSKHFKNISDRYPVIFKGFVASMVGCIVTLLVNDSGIVAASTASIYILIPIIIMSINMIIFEDKQ</sequence>
<protein>
    <recommendedName>
        <fullName evidence="5">Alkaline phosphatase-like protein</fullName>
    </recommendedName>
</protein>
<dbReference type="STRING" id="1121321.SAMN04488530_102132"/>
<feature type="signal peptide" evidence="2">
    <location>
        <begin position="1"/>
        <end position="25"/>
    </location>
</feature>
<feature type="transmembrane region" description="Helical" evidence="1">
    <location>
        <begin position="670"/>
        <end position="690"/>
    </location>
</feature>
<dbReference type="OrthoDB" id="3199331at2"/>
<dbReference type="EMBL" id="FQWX01000002">
    <property type="protein sequence ID" value="SHG47842.1"/>
    <property type="molecule type" value="Genomic_DNA"/>
</dbReference>
<feature type="transmembrane region" description="Helical" evidence="1">
    <location>
        <begin position="696"/>
        <end position="719"/>
    </location>
</feature>
<keyword evidence="4" id="KW-1185">Reference proteome</keyword>
<dbReference type="AlphaFoldDB" id="A0A1M5K4S3"/>
<proteinExistence type="predicted"/>
<evidence type="ECO:0000256" key="1">
    <source>
        <dbReference type="SAM" id="Phobius"/>
    </source>
</evidence>
<feature type="transmembrane region" description="Helical" evidence="1">
    <location>
        <begin position="406"/>
        <end position="428"/>
    </location>
</feature>
<gene>
    <name evidence="3" type="ORF">SAMN04488530_102132</name>
</gene>
<dbReference type="Proteomes" id="UP000243255">
    <property type="component" value="Unassembled WGS sequence"/>
</dbReference>
<organism evidence="3 4">
    <name type="scientific">Asaccharospora irregularis DSM 2635</name>
    <dbReference type="NCBI Taxonomy" id="1121321"/>
    <lineage>
        <taxon>Bacteria</taxon>
        <taxon>Bacillati</taxon>
        <taxon>Bacillota</taxon>
        <taxon>Clostridia</taxon>
        <taxon>Peptostreptococcales</taxon>
        <taxon>Peptostreptococcaceae</taxon>
        <taxon>Asaccharospora</taxon>
    </lineage>
</organism>
<feature type="transmembrane region" description="Helical" evidence="1">
    <location>
        <begin position="372"/>
        <end position="394"/>
    </location>
</feature>
<name>A0A1M5K4S3_9FIRM</name>
<feature type="transmembrane region" description="Helical" evidence="1">
    <location>
        <begin position="530"/>
        <end position="548"/>
    </location>
</feature>
<evidence type="ECO:0000313" key="3">
    <source>
        <dbReference type="EMBL" id="SHG47842.1"/>
    </source>
</evidence>
<feature type="transmembrane region" description="Helical" evidence="1">
    <location>
        <begin position="579"/>
        <end position="599"/>
    </location>
</feature>
<keyword evidence="2" id="KW-0732">Signal</keyword>
<accession>A0A1M5K4S3</accession>
<reference evidence="4" key="1">
    <citation type="submission" date="2016-11" db="EMBL/GenBank/DDBJ databases">
        <authorList>
            <person name="Varghese N."/>
            <person name="Submissions S."/>
        </authorList>
    </citation>
    <scope>NUCLEOTIDE SEQUENCE [LARGE SCALE GENOMIC DNA]</scope>
    <source>
        <strain evidence="4">DSM 2635</strain>
    </source>
</reference>
<feature type="transmembrane region" description="Helical" evidence="1">
    <location>
        <begin position="463"/>
        <end position="484"/>
    </location>
</feature>
<evidence type="ECO:0000256" key="2">
    <source>
        <dbReference type="SAM" id="SignalP"/>
    </source>
</evidence>
<feature type="transmembrane region" description="Helical" evidence="1">
    <location>
        <begin position="434"/>
        <end position="451"/>
    </location>
</feature>
<evidence type="ECO:0008006" key="5">
    <source>
        <dbReference type="Google" id="ProtNLM"/>
    </source>
</evidence>
<keyword evidence="1" id="KW-1133">Transmembrane helix</keyword>
<feature type="transmembrane region" description="Helical" evidence="1">
    <location>
        <begin position="554"/>
        <end position="572"/>
    </location>
</feature>